<evidence type="ECO:0000256" key="1">
    <source>
        <dbReference type="SAM" id="MobiDB-lite"/>
    </source>
</evidence>
<dbReference type="OrthoDB" id="8854138at2"/>
<proteinExistence type="predicted"/>
<dbReference type="AlphaFoldDB" id="A0A502DNH5"/>
<feature type="compositionally biased region" description="Pro residues" evidence="1">
    <location>
        <begin position="1"/>
        <end position="12"/>
    </location>
</feature>
<feature type="region of interest" description="Disordered" evidence="1">
    <location>
        <begin position="1"/>
        <end position="78"/>
    </location>
</feature>
<comment type="caution">
    <text evidence="2">The sequence shown here is derived from an EMBL/GenBank/DDBJ whole genome shotgun (WGS) entry which is preliminary data.</text>
</comment>
<name>A0A502DNH5_9BURK</name>
<organism evidence="2 3">
    <name type="scientific">Variovorax guangxiensis</name>
    <dbReference type="NCBI Taxonomy" id="1775474"/>
    <lineage>
        <taxon>Bacteria</taxon>
        <taxon>Pseudomonadati</taxon>
        <taxon>Pseudomonadota</taxon>
        <taxon>Betaproteobacteria</taxon>
        <taxon>Burkholderiales</taxon>
        <taxon>Comamonadaceae</taxon>
        <taxon>Variovorax</taxon>
    </lineage>
</organism>
<feature type="compositionally biased region" description="Acidic residues" evidence="1">
    <location>
        <begin position="17"/>
        <end position="66"/>
    </location>
</feature>
<feature type="compositionally biased region" description="Basic and acidic residues" evidence="1">
    <location>
        <begin position="67"/>
        <end position="78"/>
    </location>
</feature>
<evidence type="ECO:0000313" key="3">
    <source>
        <dbReference type="Proteomes" id="UP000319212"/>
    </source>
</evidence>
<dbReference type="EMBL" id="RCZI01000004">
    <property type="protein sequence ID" value="TPG25731.1"/>
    <property type="molecule type" value="Genomic_DNA"/>
</dbReference>
<protein>
    <submittedName>
        <fullName evidence="2">Uncharacterized protein</fullName>
    </submittedName>
</protein>
<gene>
    <name evidence="2" type="ORF">EAH82_14970</name>
</gene>
<accession>A0A502DNH5</accession>
<sequence>MKAAPPIPPTAAPPIDGAEDIEDTDVTEGADDADADAEQEGPDELAEETGIDLTDASELDADNVPADEEHDRVIQAPD</sequence>
<dbReference type="RefSeq" id="WP_140844382.1">
    <property type="nucleotide sequence ID" value="NZ_RCZI01000004.1"/>
</dbReference>
<reference evidence="2 3" key="1">
    <citation type="journal article" date="2019" name="Environ. Microbiol.">
        <title>Species interactions and distinct microbial communities in high Arctic permafrost affected cryosols are associated with the CH4 and CO2 gas fluxes.</title>
        <authorList>
            <person name="Altshuler I."/>
            <person name="Hamel J."/>
            <person name="Turney S."/>
            <person name="Magnuson E."/>
            <person name="Levesque R."/>
            <person name="Greer C."/>
            <person name="Whyte L.G."/>
        </authorList>
    </citation>
    <scope>NUCLEOTIDE SEQUENCE [LARGE SCALE GENOMIC DNA]</scope>
    <source>
        <strain evidence="2 3">S06.C</strain>
    </source>
</reference>
<evidence type="ECO:0000313" key="2">
    <source>
        <dbReference type="EMBL" id="TPG25731.1"/>
    </source>
</evidence>
<dbReference type="Proteomes" id="UP000319212">
    <property type="component" value="Unassembled WGS sequence"/>
</dbReference>